<dbReference type="EMBL" id="JBHMEI010000095">
    <property type="protein sequence ID" value="MFB9209150.1"/>
    <property type="molecule type" value="Genomic_DNA"/>
</dbReference>
<dbReference type="Proteomes" id="UP001589647">
    <property type="component" value="Unassembled WGS sequence"/>
</dbReference>
<evidence type="ECO:0000313" key="2">
    <source>
        <dbReference type="EMBL" id="MFB9209150.1"/>
    </source>
</evidence>
<feature type="chain" id="PRO_5046279120" description="Secreted protein" evidence="1">
    <location>
        <begin position="22"/>
        <end position="95"/>
    </location>
</feature>
<proteinExistence type="predicted"/>
<accession>A0ABV5IZ09</accession>
<dbReference type="RefSeq" id="WP_189651862.1">
    <property type="nucleotide sequence ID" value="NZ_BMRC01000022.1"/>
</dbReference>
<comment type="caution">
    <text evidence="2">The sequence shown here is derived from an EMBL/GenBank/DDBJ whole genome shotgun (WGS) entry which is preliminary data.</text>
</comment>
<gene>
    <name evidence="2" type="ORF">ACFFV7_48760</name>
</gene>
<reference evidence="2 3" key="1">
    <citation type="submission" date="2024-09" db="EMBL/GenBank/DDBJ databases">
        <authorList>
            <person name="Sun Q."/>
            <person name="Mori K."/>
        </authorList>
    </citation>
    <scope>NUCLEOTIDE SEQUENCE [LARGE SCALE GENOMIC DNA]</scope>
    <source>
        <strain evidence="2 3">CCM 3426</strain>
    </source>
</reference>
<name>A0ABV5IZ09_9ACTN</name>
<protein>
    <recommendedName>
        <fullName evidence="4">Secreted protein</fullName>
    </recommendedName>
</protein>
<evidence type="ECO:0000313" key="3">
    <source>
        <dbReference type="Proteomes" id="UP001589647"/>
    </source>
</evidence>
<keyword evidence="1" id="KW-0732">Signal</keyword>
<evidence type="ECO:0000256" key="1">
    <source>
        <dbReference type="SAM" id="SignalP"/>
    </source>
</evidence>
<organism evidence="2 3">
    <name type="scientific">Nonomuraea spiralis</name>
    <dbReference type="NCBI Taxonomy" id="46182"/>
    <lineage>
        <taxon>Bacteria</taxon>
        <taxon>Bacillati</taxon>
        <taxon>Actinomycetota</taxon>
        <taxon>Actinomycetes</taxon>
        <taxon>Streptosporangiales</taxon>
        <taxon>Streptosporangiaceae</taxon>
        <taxon>Nonomuraea</taxon>
    </lineage>
</organism>
<feature type="signal peptide" evidence="1">
    <location>
        <begin position="1"/>
        <end position="21"/>
    </location>
</feature>
<keyword evidence="3" id="KW-1185">Reference proteome</keyword>
<sequence length="95" mass="10312">MGALAAFAVAPSASASASATASQSACNVEHERWWTDSGGEYWVRLNNYCTAVKTVCVDIPYWIDAGPKTLLGNHTTDWNYGSKSWSRPGVGIYYC</sequence>
<evidence type="ECO:0008006" key="4">
    <source>
        <dbReference type="Google" id="ProtNLM"/>
    </source>
</evidence>